<evidence type="ECO:0000256" key="1">
    <source>
        <dbReference type="SAM" id="MobiDB-lite"/>
    </source>
</evidence>
<dbReference type="EMBL" id="AZBU02000001">
    <property type="protein sequence ID" value="TMS37805.1"/>
    <property type="molecule type" value="Genomic_DNA"/>
</dbReference>
<gene>
    <name evidence="2" type="ORF">L596_004663</name>
</gene>
<protein>
    <submittedName>
        <fullName evidence="2">Uncharacterized protein</fullName>
    </submittedName>
</protein>
<dbReference type="AlphaFoldDB" id="A0A4U8UY04"/>
<evidence type="ECO:0000313" key="2">
    <source>
        <dbReference type="EMBL" id="TMS37805.1"/>
    </source>
</evidence>
<evidence type="ECO:0000313" key="3">
    <source>
        <dbReference type="Proteomes" id="UP000298663"/>
    </source>
</evidence>
<dbReference type="EMBL" id="CM016762">
    <property type="protein sequence ID" value="TMS37805.1"/>
    <property type="molecule type" value="Genomic_DNA"/>
</dbReference>
<reference evidence="2 3" key="2">
    <citation type="journal article" date="2019" name="G3 (Bethesda)">
        <title>Hybrid Assembly of the Genome of the Entomopathogenic Nematode Steinernema carpocapsae Identifies the X-Chromosome.</title>
        <authorList>
            <person name="Serra L."/>
            <person name="Macchietto M."/>
            <person name="Macias-Munoz A."/>
            <person name="McGill C.J."/>
            <person name="Rodriguez I.M."/>
            <person name="Rodriguez B."/>
            <person name="Murad R."/>
            <person name="Mortazavi A."/>
        </authorList>
    </citation>
    <scope>NUCLEOTIDE SEQUENCE [LARGE SCALE GENOMIC DNA]</scope>
    <source>
        <strain evidence="2 3">ALL</strain>
    </source>
</reference>
<name>A0A4U8UY04_STECR</name>
<dbReference type="Proteomes" id="UP000298663">
    <property type="component" value="Chromosome X"/>
</dbReference>
<organism evidence="2 3">
    <name type="scientific">Steinernema carpocapsae</name>
    <name type="common">Entomopathogenic nematode</name>
    <dbReference type="NCBI Taxonomy" id="34508"/>
    <lineage>
        <taxon>Eukaryota</taxon>
        <taxon>Metazoa</taxon>
        <taxon>Ecdysozoa</taxon>
        <taxon>Nematoda</taxon>
        <taxon>Chromadorea</taxon>
        <taxon>Rhabditida</taxon>
        <taxon>Tylenchina</taxon>
        <taxon>Panagrolaimomorpha</taxon>
        <taxon>Strongyloidoidea</taxon>
        <taxon>Steinernematidae</taxon>
        <taxon>Steinernema</taxon>
    </lineage>
</organism>
<feature type="compositionally biased region" description="Low complexity" evidence="1">
    <location>
        <begin position="1"/>
        <end position="17"/>
    </location>
</feature>
<accession>A0A4U8UY04</accession>
<reference evidence="2 3" key="1">
    <citation type="journal article" date="2015" name="Genome Biol.">
        <title>Comparative genomics of Steinernema reveals deeply conserved gene regulatory networks.</title>
        <authorList>
            <person name="Dillman A.R."/>
            <person name="Macchietto M."/>
            <person name="Porter C.F."/>
            <person name="Rogers A."/>
            <person name="Williams B."/>
            <person name="Antoshechkin I."/>
            <person name="Lee M.M."/>
            <person name="Goodwin Z."/>
            <person name="Lu X."/>
            <person name="Lewis E.E."/>
            <person name="Goodrich-Blair H."/>
            <person name="Stock S.P."/>
            <person name="Adams B.J."/>
            <person name="Sternberg P.W."/>
            <person name="Mortazavi A."/>
        </authorList>
    </citation>
    <scope>NUCLEOTIDE SEQUENCE [LARGE SCALE GENOMIC DNA]</scope>
    <source>
        <strain evidence="2 3">ALL</strain>
    </source>
</reference>
<keyword evidence="3" id="KW-1185">Reference proteome</keyword>
<feature type="region of interest" description="Disordered" evidence="1">
    <location>
        <begin position="1"/>
        <end position="70"/>
    </location>
</feature>
<proteinExistence type="predicted"/>
<comment type="caution">
    <text evidence="2">The sequence shown here is derived from an EMBL/GenBank/DDBJ whole genome shotgun (WGS) entry which is preliminary data.</text>
</comment>
<feature type="compositionally biased region" description="Acidic residues" evidence="1">
    <location>
        <begin position="35"/>
        <end position="54"/>
    </location>
</feature>
<sequence>MWSSPESPAEAEVSPSPKEAEDAKPATPEVSGSAEEVDGEALEEDCELEEDDFNDDRSDEGTWDDPDEVHSSIPCCAVASLLSSTWKSMRC</sequence>